<comment type="subcellular location">
    <subcellularLocation>
        <location evidence="1">Cell membrane</location>
        <topology evidence="1">Multi-pass membrane protein</topology>
    </subcellularLocation>
</comment>
<dbReference type="PANTHER" id="PTHR34220:SF7">
    <property type="entry name" value="SENSOR HISTIDINE KINASE YPDA"/>
    <property type="match status" value="1"/>
</dbReference>
<evidence type="ECO:0000256" key="2">
    <source>
        <dbReference type="ARBA" id="ARBA00022475"/>
    </source>
</evidence>
<proteinExistence type="predicted"/>
<dbReference type="GO" id="GO:0005886">
    <property type="term" value="C:plasma membrane"/>
    <property type="evidence" value="ECO:0007669"/>
    <property type="project" value="UniProtKB-SubCell"/>
</dbReference>
<dbReference type="EMBL" id="FNBG01000015">
    <property type="protein sequence ID" value="SDF68965.1"/>
    <property type="molecule type" value="Genomic_DNA"/>
</dbReference>
<dbReference type="InterPro" id="IPR010559">
    <property type="entry name" value="Sig_transdc_His_kin_internal"/>
</dbReference>
<evidence type="ECO:0000256" key="6">
    <source>
        <dbReference type="SAM" id="Phobius"/>
    </source>
</evidence>
<dbReference type="Gene3D" id="3.30.565.10">
    <property type="entry name" value="Histidine kinase-like ATPase, C-terminal domain"/>
    <property type="match status" value="1"/>
</dbReference>
<gene>
    <name evidence="8" type="ORF">SAMN04488542_11519</name>
</gene>
<evidence type="ECO:0000256" key="3">
    <source>
        <dbReference type="ARBA" id="ARBA00022553"/>
    </source>
</evidence>
<dbReference type="RefSeq" id="WP_091231221.1">
    <property type="nucleotide sequence ID" value="NZ_FNBG01000015.1"/>
</dbReference>
<dbReference type="SUPFAM" id="SSF55874">
    <property type="entry name" value="ATPase domain of HSP90 chaperone/DNA topoisomerase II/histidine kinase"/>
    <property type="match status" value="1"/>
</dbReference>
<protein>
    <submittedName>
        <fullName evidence="8">Two-component system, sensor histidine kinase YesM</fullName>
    </submittedName>
</protein>
<evidence type="ECO:0000313" key="8">
    <source>
        <dbReference type="EMBL" id="SDF68965.1"/>
    </source>
</evidence>
<evidence type="ECO:0000313" key="9">
    <source>
        <dbReference type="Proteomes" id="UP000198972"/>
    </source>
</evidence>
<dbReference type="InterPro" id="IPR050640">
    <property type="entry name" value="Bact_2-comp_sensor_kinase"/>
</dbReference>
<feature type="transmembrane region" description="Helical" evidence="6">
    <location>
        <begin position="20"/>
        <end position="39"/>
    </location>
</feature>
<keyword evidence="6" id="KW-1133">Transmembrane helix</keyword>
<evidence type="ECO:0000256" key="1">
    <source>
        <dbReference type="ARBA" id="ARBA00004651"/>
    </source>
</evidence>
<evidence type="ECO:0000256" key="4">
    <source>
        <dbReference type="ARBA" id="ARBA00022679"/>
    </source>
</evidence>
<accession>A0A1G7N4F1</accession>
<feature type="transmembrane region" description="Helical" evidence="6">
    <location>
        <begin position="274"/>
        <end position="299"/>
    </location>
</feature>
<name>A0A1G7N4F1_9BACL</name>
<dbReference type="InterPro" id="IPR003660">
    <property type="entry name" value="HAMP_dom"/>
</dbReference>
<reference evidence="8 9" key="1">
    <citation type="submission" date="2016-10" db="EMBL/GenBank/DDBJ databases">
        <authorList>
            <person name="de Groot N.N."/>
        </authorList>
    </citation>
    <scope>NUCLEOTIDE SEQUENCE [LARGE SCALE GENOMIC DNA]</scope>
    <source>
        <strain evidence="8 9">DSM 28129</strain>
    </source>
</reference>
<keyword evidence="6" id="KW-0812">Transmembrane</keyword>
<organism evidence="8 9">
    <name type="scientific">Fontibacillus panacisegetis</name>
    <dbReference type="NCBI Taxonomy" id="670482"/>
    <lineage>
        <taxon>Bacteria</taxon>
        <taxon>Bacillati</taxon>
        <taxon>Bacillota</taxon>
        <taxon>Bacilli</taxon>
        <taxon>Bacillales</taxon>
        <taxon>Paenibacillaceae</taxon>
        <taxon>Fontibacillus</taxon>
    </lineage>
</organism>
<keyword evidence="5 6" id="KW-0472">Membrane</keyword>
<dbReference type="Gene3D" id="6.10.340.10">
    <property type="match status" value="1"/>
</dbReference>
<dbReference type="GO" id="GO:0000155">
    <property type="term" value="F:phosphorelay sensor kinase activity"/>
    <property type="evidence" value="ECO:0007669"/>
    <property type="project" value="InterPro"/>
</dbReference>
<dbReference type="STRING" id="670482.SAMN04488542_11519"/>
<evidence type="ECO:0000259" key="7">
    <source>
        <dbReference type="PROSITE" id="PS50885"/>
    </source>
</evidence>
<keyword evidence="8" id="KW-0418">Kinase</keyword>
<feature type="domain" description="HAMP" evidence="7">
    <location>
        <begin position="313"/>
        <end position="356"/>
    </location>
</feature>
<dbReference type="Pfam" id="PF06580">
    <property type="entry name" value="His_kinase"/>
    <property type="match status" value="1"/>
</dbReference>
<dbReference type="PANTHER" id="PTHR34220">
    <property type="entry name" value="SENSOR HISTIDINE KINASE YPDA"/>
    <property type="match status" value="1"/>
</dbReference>
<keyword evidence="3" id="KW-0597">Phosphoprotein</keyword>
<sequence>MRSKAHINNLVFDILYKRFLLVIAAILVIAIVFGAVLFLRSQRYYSEIIYNKQVERLKFVHHDIESEIETIKRIQYGVMIDENVDNIRYLYASSPYFQRYQMIRSMMDQMKSLKNSSRLVSNAEIYLKSIGKVISDDEINDLNSDTWEDMQQELFKNTSTLLTYHNRLIVIEAITRGVDSRDLDCVLIVELDQRAIEEQLKNAQLTDEDIIVLTGGERQFIVSSSREGYSMTVDGTEAAQRIMLADRQFDVIRSESGALETQLLWFYVDNTNQVVIGTALTMLLIFIAIIAAIVLFGFLESYRRVYHPLKLLLEDAFEQVRAGNFKYRITRGEQSHFAKLYDSFNGMVGRIDFLIEQDLKQQLLISHAQLKHLQAQINPHFMYNSYYLLYRMIKMKDYENSVAFCEHLGKFYEYITRDGEDEKRLREEVEHARNYAAIQGYRFKQRVKIEIAQLPDHWANIPVPRLILQPLLENAFQYVFEKVSSDSFNCLSISFREHRGELTIRVENSGELDTETVQHIRSLVEAGSEDGQITALTNIHRRLQIYFNARAGLSISKSWLGGLCVEIRIPDEESEGIT</sequence>
<keyword evidence="2" id="KW-1003">Cell membrane</keyword>
<keyword evidence="4" id="KW-0808">Transferase</keyword>
<dbReference type="InterPro" id="IPR036890">
    <property type="entry name" value="HATPase_C_sf"/>
</dbReference>
<evidence type="ECO:0000256" key="5">
    <source>
        <dbReference type="ARBA" id="ARBA00023136"/>
    </source>
</evidence>
<dbReference type="AlphaFoldDB" id="A0A1G7N4F1"/>
<dbReference type="Proteomes" id="UP000198972">
    <property type="component" value="Unassembled WGS sequence"/>
</dbReference>
<dbReference type="OrthoDB" id="2062925at2"/>
<keyword evidence="9" id="KW-1185">Reference proteome</keyword>
<dbReference type="PROSITE" id="PS50885">
    <property type="entry name" value="HAMP"/>
    <property type="match status" value="1"/>
</dbReference>